<accession>A0A8S5SUV7</accession>
<proteinExistence type="predicted"/>
<sequence length="62" mass="7452">MKIRLAKKIVKQARHLSTASDYWYRRLRDFEYKICYGFVGKKDHRITKAISLTSKKKKYGKV</sequence>
<evidence type="ECO:0000313" key="1">
    <source>
        <dbReference type="EMBL" id="DAF54463.1"/>
    </source>
</evidence>
<name>A0A8S5SUV7_9CAUD</name>
<dbReference type="EMBL" id="BK032679">
    <property type="protein sequence ID" value="DAF54463.1"/>
    <property type="molecule type" value="Genomic_DNA"/>
</dbReference>
<protein>
    <submittedName>
        <fullName evidence="1">Uncharacterized protein</fullName>
    </submittedName>
</protein>
<organism evidence="1">
    <name type="scientific">Siphoviridae sp. ctKwY15</name>
    <dbReference type="NCBI Taxonomy" id="2827843"/>
    <lineage>
        <taxon>Viruses</taxon>
        <taxon>Duplodnaviria</taxon>
        <taxon>Heunggongvirae</taxon>
        <taxon>Uroviricota</taxon>
        <taxon>Caudoviricetes</taxon>
    </lineage>
</organism>
<reference evidence="1" key="1">
    <citation type="journal article" date="2021" name="Proc. Natl. Acad. Sci. U.S.A.">
        <title>A Catalog of Tens of Thousands of Viruses from Human Metagenomes Reveals Hidden Associations with Chronic Diseases.</title>
        <authorList>
            <person name="Tisza M.J."/>
            <person name="Buck C.B."/>
        </authorList>
    </citation>
    <scope>NUCLEOTIDE SEQUENCE</scope>
    <source>
        <strain evidence="1">CtKwY15</strain>
    </source>
</reference>